<feature type="coiled-coil region" evidence="1">
    <location>
        <begin position="246"/>
        <end position="394"/>
    </location>
</feature>
<feature type="region of interest" description="Disordered" evidence="2">
    <location>
        <begin position="73"/>
        <end position="181"/>
    </location>
</feature>
<evidence type="ECO:0000313" key="4">
    <source>
        <dbReference type="Proteomes" id="UP000324924"/>
    </source>
</evidence>
<proteinExistence type="predicted"/>
<protein>
    <submittedName>
        <fullName evidence="3">Uncharacterized protein</fullName>
    </submittedName>
</protein>
<gene>
    <name evidence="3" type="ORF">FZC36_00605</name>
</gene>
<dbReference type="AlphaFoldDB" id="A0A5C0UGK2"/>
<feature type="compositionally biased region" description="Low complexity" evidence="2">
    <location>
        <begin position="91"/>
        <end position="123"/>
    </location>
</feature>
<feature type="compositionally biased region" description="Polar residues" evidence="2">
    <location>
        <begin position="159"/>
        <end position="181"/>
    </location>
</feature>
<organism evidence="3 4">
    <name type="scientific">Candidatus Nesciobacter abundans</name>
    <dbReference type="NCBI Taxonomy" id="2601668"/>
    <lineage>
        <taxon>Bacteria</taxon>
        <taxon>Pseudomonadati</taxon>
        <taxon>Pseudomonadota</taxon>
        <taxon>Alphaproteobacteria</taxon>
        <taxon>Holosporales</taxon>
        <taxon>Holosporaceae</taxon>
        <taxon>Candidatus Nesciobacter</taxon>
    </lineage>
</organism>
<accession>A0A5C0UGK2</accession>
<evidence type="ECO:0000256" key="2">
    <source>
        <dbReference type="SAM" id="MobiDB-lite"/>
    </source>
</evidence>
<dbReference type="RefSeq" id="WP_148972062.1">
    <property type="nucleotide sequence ID" value="NZ_CP043314.1"/>
</dbReference>
<keyword evidence="4" id="KW-1185">Reference proteome</keyword>
<evidence type="ECO:0000256" key="1">
    <source>
        <dbReference type="SAM" id="Coils"/>
    </source>
</evidence>
<name>A0A5C0UGK2_9PROT</name>
<reference evidence="3 4" key="1">
    <citation type="submission" date="2019-08" db="EMBL/GenBank/DDBJ databases">
        <title>Highly reduced genomes of protist endosymbionts show evolutionary convergence.</title>
        <authorList>
            <person name="George E."/>
            <person name="Husnik F."/>
            <person name="Tashyreva D."/>
            <person name="Prokopchuk G."/>
            <person name="Horak A."/>
            <person name="Kwong W.K."/>
            <person name="Lukes J."/>
            <person name="Keeling P.J."/>
        </authorList>
    </citation>
    <scope>NUCLEOTIDE SEQUENCE [LARGE SCALE GENOMIC DNA]</scope>
    <source>
        <strain evidence="3">1604HC</strain>
    </source>
</reference>
<evidence type="ECO:0000313" key="3">
    <source>
        <dbReference type="EMBL" id="QEK38939.1"/>
    </source>
</evidence>
<feature type="compositionally biased region" description="Basic and acidic residues" evidence="2">
    <location>
        <begin position="124"/>
        <end position="151"/>
    </location>
</feature>
<feature type="compositionally biased region" description="Polar residues" evidence="2">
    <location>
        <begin position="73"/>
        <end position="84"/>
    </location>
</feature>
<dbReference type="KEGG" id="nabu:FZC36_00605"/>
<sequence length="426" mass="48589">MQNKGIEESMDGKKIIFLIFVASYNIKSTLENDKNSCINSATYKETLVDQKQGPLASVLSVENLAKMDEQATHLTSLSSKNNPDTIEKTSKTSTEAYTSTESSQHNSLSSNSADSSKSSTKLESQSKDEKALHDSYDSKKDTKDNETKSRSDCMLSDIESVSETKTPEITSAEPTRTSQQVTIFSQGTSSDRSQNQEIILVGEHFLKEQLYTLMEKERMVLETQKKVYDMYDSLYEKMNNARKEGKAEFREDMKDLKEEHKNDKKELNDDHKVNMENLKNSLSGRIRDLENDVKKLALQITSLQDDKLKLSIDLARYKTKYDDFSDKKEEETSLLEKIKKERDTLLLEGKDKENSITRMKLEMEIFGEKMKNQLEKKNEQIDKLKIEEMDLSRKAFNLDQRASVLGNPIGSFFNTVTLGLVGAVMN</sequence>
<keyword evidence="1" id="KW-0175">Coiled coil</keyword>
<dbReference type="Proteomes" id="UP000324924">
    <property type="component" value="Chromosome"/>
</dbReference>
<dbReference type="EMBL" id="CP043314">
    <property type="protein sequence ID" value="QEK38939.1"/>
    <property type="molecule type" value="Genomic_DNA"/>
</dbReference>